<comment type="caution">
    <text evidence="22">The sequence shown here is derived from an EMBL/GenBank/DDBJ whole genome shotgun (WGS) entry which is preliminary data.</text>
</comment>
<evidence type="ECO:0000256" key="18">
    <source>
        <dbReference type="ARBA" id="ARBA00032919"/>
    </source>
</evidence>
<dbReference type="GO" id="GO:0051539">
    <property type="term" value="F:4 iron, 4 sulfur cluster binding"/>
    <property type="evidence" value="ECO:0007669"/>
    <property type="project" value="UniProtKB-KW"/>
</dbReference>
<keyword evidence="12" id="KW-0862">Zinc</keyword>
<dbReference type="FunFam" id="3.90.1600.10:FF:000006">
    <property type="entry name" value="DNA polymerase epsilon catalytic subunit"/>
    <property type="match status" value="1"/>
</dbReference>
<dbReference type="Gene3D" id="3.30.420.10">
    <property type="entry name" value="Ribonuclease H-like superfamily/Ribonuclease H"/>
    <property type="match status" value="1"/>
</dbReference>
<evidence type="ECO:0000313" key="22">
    <source>
        <dbReference type="EMBL" id="KAJ1642901.1"/>
    </source>
</evidence>
<dbReference type="SUPFAM" id="SSF53098">
    <property type="entry name" value="Ribonuclease H-like"/>
    <property type="match status" value="1"/>
</dbReference>
<dbReference type="InterPro" id="IPR006133">
    <property type="entry name" value="DNA-dir_DNA_pol_B_exonuc"/>
</dbReference>
<dbReference type="GO" id="GO:0008622">
    <property type="term" value="C:epsilon DNA polymerase complex"/>
    <property type="evidence" value="ECO:0007669"/>
    <property type="project" value="InterPro"/>
</dbReference>
<keyword evidence="16" id="KW-0238">DNA-binding</keyword>
<evidence type="ECO:0000256" key="9">
    <source>
        <dbReference type="ARBA" id="ARBA00022705"/>
    </source>
</evidence>
<feature type="region of interest" description="Disordered" evidence="20">
    <location>
        <begin position="2090"/>
        <end position="2134"/>
    </location>
</feature>
<keyword evidence="13" id="KW-0239">DNA-directed DNA polymerase</keyword>
<evidence type="ECO:0000256" key="12">
    <source>
        <dbReference type="ARBA" id="ARBA00022833"/>
    </source>
</evidence>
<dbReference type="GO" id="GO:0000166">
    <property type="term" value="F:nucleotide binding"/>
    <property type="evidence" value="ECO:0007669"/>
    <property type="project" value="InterPro"/>
</dbReference>
<accession>A0A9W7XEP0</accession>
<dbReference type="GO" id="GO:0003677">
    <property type="term" value="F:DNA binding"/>
    <property type="evidence" value="ECO:0007669"/>
    <property type="project" value="UniProtKB-KW"/>
</dbReference>
<dbReference type="GO" id="GO:0006297">
    <property type="term" value="P:nucleotide-excision repair, DNA gap filling"/>
    <property type="evidence" value="ECO:0007669"/>
    <property type="project" value="TreeGrafter"/>
</dbReference>
<evidence type="ECO:0000259" key="21">
    <source>
        <dbReference type="SMART" id="SM01159"/>
    </source>
</evidence>
<feature type="compositionally biased region" description="Basic residues" evidence="20">
    <location>
        <begin position="18"/>
        <end position="28"/>
    </location>
</feature>
<dbReference type="GO" id="GO:0003887">
    <property type="term" value="F:DNA-directed DNA polymerase activity"/>
    <property type="evidence" value="ECO:0007669"/>
    <property type="project" value="UniProtKB-KW"/>
</dbReference>
<dbReference type="CDD" id="cd05535">
    <property type="entry name" value="POLBc_epsilon"/>
    <property type="match status" value="1"/>
</dbReference>
<comment type="catalytic activity">
    <reaction evidence="19">
        <text>DNA(n) + a 2'-deoxyribonucleoside 5'-triphosphate = DNA(n+1) + diphosphate</text>
        <dbReference type="Rhea" id="RHEA:22508"/>
        <dbReference type="Rhea" id="RHEA-COMP:17339"/>
        <dbReference type="Rhea" id="RHEA-COMP:17340"/>
        <dbReference type="ChEBI" id="CHEBI:33019"/>
        <dbReference type="ChEBI" id="CHEBI:61560"/>
        <dbReference type="ChEBI" id="CHEBI:173112"/>
        <dbReference type="EC" id="2.7.7.7"/>
    </reaction>
</comment>
<protein>
    <recommendedName>
        <fullName evidence="5">DNA polymerase epsilon catalytic subunit A</fullName>
        <ecNumber evidence="4">2.7.7.7</ecNumber>
    </recommendedName>
    <alternativeName>
        <fullName evidence="18">DNA polymerase II subunit A</fullName>
    </alternativeName>
</protein>
<dbReference type="InterPro" id="IPR006172">
    <property type="entry name" value="DNA-dir_DNA_pol_B"/>
</dbReference>
<evidence type="ECO:0000256" key="2">
    <source>
        <dbReference type="ARBA" id="ARBA00004123"/>
    </source>
</evidence>
<dbReference type="InterPro" id="IPR013697">
    <property type="entry name" value="DNA_pol_e_suA_C"/>
</dbReference>
<keyword evidence="14" id="KW-0408">Iron</keyword>
<dbReference type="InterPro" id="IPR012337">
    <property type="entry name" value="RNaseH-like_sf"/>
</dbReference>
<proteinExistence type="inferred from homology"/>
<feature type="compositionally biased region" description="Low complexity" evidence="20">
    <location>
        <begin position="52"/>
        <end position="66"/>
    </location>
</feature>
<dbReference type="Pfam" id="PF03104">
    <property type="entry name" value="DNA_pol_B_exo1"/>
    <property type="match status" value="1"/>
</dbReference>
<evidence type="ECO:0000256" key="10">
    <source>
        <dbReference type="ARBA" id="ARBA00022723"/>
    </source>
</evidence>
<dbReference type="Pfam" id="PF23250">
    <property type="entry name" value="zf_DPOE_2"/>
    <property type="match status" value="1"/>
</dbReference>
<dbReference type="FunFam" id="1.10.287.690:FF:000005">
    <property type="entry name" value="DNA polymerase epsilon catalytic subunit"/>
    <property type="match status" value="1"/>
</dbReference>
<dbReference type="SUPFAM" id="SSF56672">
    <property type="entry name" value="DNA/RNA polymerases"/>
    <property type="match status" value="1"/>
</dbReference>
<dbReference type="FunFam" id="1.10.132.60:FF:000002">
    <property type="entry name" value="DNA polymerase epsilon catalytic subunit"/>
    <property type="match status" value="1"/>
</dbReference>
<dbReference type="InterPro" id="IPR029703">
    <property type="entry name" value="POL2"/>
</dbReference>
<dbReference type="GO" id="GO:0008270">
    <property type="term" value="F:zinc ion binding"/>
    <property type="evidence" value="ECO:0007669"/>
    <property type="project" value="UniProtKB-KW"/>
</dbReference>
<evidence type="ECO:0000256" key="11">
    <source>
        <dbReference type="ARBA" id="ARBA00022771"/>
    </source>
</evidence>
<dbReference type="InterPro" id="IPR043502">
    <property type="entry name" value="DNA/RNA_pol_sf"/>
</dbReference>
<evidence type="ECO:0000256" key="19">
    <source>
        <dbReference type="ARBA" id="ARBA00049244"/>
    </source>
</evidence>
<dbReference type="Gene3D" id="1.10.287.690">
    <property type="entry name" value="Helix hairpin bin"/>
    <property type="match status" value="1"/>
</dbReference>
<comment type="similarity">
    <text evidence="3">Belongs to the DNA polymerase type-B family.</text>
</comment>
<name>A0A9W7XEP0_9FUNG</name>
<evidence type="ECO:0000256" key="17">
    <source>
        <dbReference type="ARBA" id="ARBA00023242"/>
    </source>
</evidence>
<dbReference type="PANTHER" id="PTHR10670:SF0">
    <property type="entry name" value="DNA POLYMERASE EPSILON CATALYTIC SUBUNIT A"/>
    <property type="match status" value="1"/>
</dbReference>
<evidence type="ECO:0000256" key="13">
    <source>
        <dbReference type="ARBA" id="ARBA00022932"/>
    </source>
</evidence>
<dbReference type="EC" id="2.7.7.7" evidence="4"/>
<dbReference type="Pfam" id="PF22634">
    <property type="entry name" value="POL2_thumb"/>
    <property type="match status" value="1"/>
</dbReference>
<dbReference type="Proteomes" id="UP001145021">
    <property type="component" value="Unassembled WGS sequence"/>
</dbReference>
<keyword evidence="23" id="KW-1185">Reference proteome</keyword>
<dbReference type="Gene3D" id="1.10.132.60">
    <property type="entry name" value="DNA polymerase family B, C-terminal domain"/>
    <property type="match status" value="1"/>
</dbReference>
<dbReference type="Pfam" id="PF08490">
    <property type="entry name" value="DUF1744"/>
    <property type="match status" value="1"/>
</dbReference>
<keyword evidence="7 22" id="KW-0808">Transferase</keyword>
<feature type="domain" description="DNA polymerase epsilon catalytic subunit A C-terminal" evidence="21">
    <location>
        <begin position="1573"/>
        <end position="2023"/>
    </location>
</feature>
<dbReference type="GO" id="GO:0006272">
    <property type="term" value="P:leading strand elongation"/>
    <property type="evidence" value="ECO:0007669"/>
    <property type="project" value="TreeGrafter"/>
</dbReference>
<dbReference type="FunFam" id="3.30.420.10:FF:000010">
    <property type="entry name" value="DNA polymerase epsilon catalytic subunit"/>
    <property type="match status" value="1"/>
</dbReference>
<keyword evidence="6" id="KW-0004">4Fe-4S</keyword>
<dbReference type="SMART" id="SM01159">
    <property type="entry name" value="DUF1744"/>
    <property type="match status" value="1"/>
</dbReference>
<keyword evidence="9" id="KW-0235">DNA replication</keyword>
<evidence type="ECO:0000256" key="4">
    <source>
        <dbReference type="ARBA" id="ARBA00012417"/>
    </source>
</evidence>
<evidence type="ECO:0000256" key="8">
    <source>
        <dbReference type="ARBA" id="ARBA00022695"/>
    </source>
</evidence>
<dbReference type="Gene3D" id="3.30.342.10">
    <property type="entry name" value="DNA Polymerase, chain B, domain 1"/>
    <property type="match status" value="1"/>
</dbReference>
<keyword evidence="10" id="KW-0479">Metal-binding</keyword>
<keyword evidence="15" id="KW-0411">Iron-sulfur</keyword>
<comment type="subcellular location">
    <subcellularLocation>
        <location evidence="2">Nucleus</location>
    </subcellularLocation>
</comment>
<dbReference type="GO" id="GO:0000278">
    <property type="term" value="P:mitotic cell cycle"/>
    <property type="evidence" value="ECO:0007669"/>
    <property type="project" value="TreeGrafter"/>
</dbReference>
<dbReference type="InterPro" id="IPR042087">
    <property type="entry name" value="DNA_pol_B_thumb"/>
</dbReference>
<evidence type="ECO:0000313" key="23">
    <source>
        <dbReference type="Proteomes" id="UP001145021"/>
    </source>
</evidence>
<organism evidence="22 23">
    <name type="scientific">Coemansia asiatica</name>
    <dbReference type="NCBI Taxonomy" id="1052880"/>
    <lineage>
        <taxon>Eukaryota</taxon>
        <taxon>Fungi</taxon>
        <taxon>Fungi incertae sedis</taxon>
        <taxon>Zoopagomycota</taxon>
        <taxon>Kickxellomycotina</taxon>
        <taxon>Kickxellomycetes</taxon>
        <taxon>Kickxellales</taxon>
        <taxon>Kickxellaceae</taxon>
        <taxon>Coemansia</taxon>
    </lineage>
</organism>
<gene>
    <name evidence="22" type="primary">POL2</name>
    <name evidence="22" type="ORF">LPJ64_005278</name>
</gene>
<feature type="region of interest" description="Disordered" evidence="20">
    <location>
        <begin position="1"/>
        <end position="66"/>
    </location>
</feature>
<evidence type="ECO:0000256" key="16">
    <source>
        <dbReference type="ARBA" id="ARBA00023125"/>
    </source>
</evidence>
<evidence type="ECO:0000256" key="20">
    <source>
        <dbReference type="SAM" id="MobiDB-lite"/>
    </source>
</evidence>
<dbReference type="InterPro" id="IPR055191">
    <property type="entry name" value="POL2_thumb"/>
</dbReference>
<evidence type="ECO:0000256" key="5">
    <source>
        <dbReference type="ARBA" id="ARBA00017389"/>
    </source>
</evidence>
<evidence type="ECO:0000256" key="15">
    <source>
        <dbReference type="ARBA" id="ARBA00023014"/>
    </source>
</evidence>
<dbReference type="SMART" id="SM00486">
    <property type="entry name" value="POLBc"/>
    <property type="match status" value="1"/>
</dbReference>
<dbReference type="InterPro" id="IPR036397">
    <property type="entry name" value="RNaseH_sf"/>
</dbReference>
<dbReference type="Gene3D" id="3.90.1600.10">
    <property type="entry name" value="Palm domain of DNA polymerase"/>
    <property type="match status" value="1"/>
</dbReference>
<dbReference type="InterPro" id="IPR054475">
    <property type="entry name" value="Znf-DPOE"/>
</dbReference>
<evidence type="ECO:0000256" key="1">
    <source>
        <dbReference type="ARBA" id="ARBA00001966"/>
    </source>
</evidence>
<sequence length="2513" mass="282138">MSGFSQKPLFGIPTSSRGRGRGRGRGNGHIHGQGCSNEGGSSGNGWSGRRQLLPLGGDPLDGDGAAASTEYFNEDLNEGHTSLVNNLEAKYEDVRQMDEIDRMMGFDRHQQGPVRLGWLVNMHATSVADEERNSTKAAVDFYFLEPDGGSFKCTLLYKPYFYVVCLPGSESEVEEWAVRRFDRLIDFVETVEREDLRMANHLTGRKRKQVKLGFRNVQDLLAVRRELQPIIRRNEKQSDVVHAYAGDGDVAMRSVEEMLVEMREFDVPYYLRVAIDKGIRVGLWYDVTADAGEITLTHREDLVQRADPVVLAFDIETTKLPLKFPDASIDMIMMISYMVDGQGYLITNREVVSQDIEDFEYTPTAEFPGPFIIFNEADEAAVLQRFFEHFRSARPTVVATYNGDSFDWPFVDARARHHGMDMKTEIGWARDTEDEYKCRSCVHMDCLRWVKRDSYLPVGSQGLKAVTTAKLGYNPMEIDPEDMTRFAAEQPQTLAQYSVSDAVATYYLYMRYVHPFIFSLCNIIPLNPDEVLRKGSGTLCETLLMVEAFKAGVAIPNKHADALERMWDGHLVETETYVGGHVEALEAGVFRSDIPMHFRVDPAGAQRLLDELDRALRFSIEVEGKLKLDDIGNYDEVREQIASRLIDLRDTPVRSEPPLLYHLDVAAMYPNIILTNRLQPDAMVSDAECATCDFNVPGKNCDRRMPWLWRGEFFPAKRGEVNMLRNKLRGETFASANARGQQQRTYEQLSSADQALELRRRVADYSKKVYHRLREVKVEEREAVICQRENPFYIETVRSFRDRRYVYKGLHKKEKKKLDQAVAAGDNTLVDASRKLIVLYDSLQLAHKCILNSFYGYVMRKGARWHSLEMAGVVCLTGSRIIQMARQRVEQMGRPLELDTDGIWCALPCTFPENFSFRLRDGRGSFGISYPCTMLNHLVFDKFTNHQYQDLSDTATLEYSVRSENSIFFEVDGPYRAMILPASKEADKLLKKRYAVFNDDGSLAELKGFEVKRRGELKLIKIFQSQIFSVFLQGGTLTECYAAVARVADQWLDIMFSRARGLPDNELFDLITENRSMSKSLEEYGGQKSTSICTARRLAEFLGDQMVRDKGLACKFVISRLPLGLPVSERAVPVAIFSADPPTRRQFLRRWLRDPALGDADIRDILDWDYYLERFGSVIQKLITIPAAMQGVFNPVPRIRHPDWLARRVSEAANRHRQRQITDVFKVVPKDQIKYNDADMEDFGAPAQSASSASAISQPRAAVVVRRTNKKTQSEPDTPAAIVARIAELGPAPDPLVAYVPWLKHSKKIWALRRRLRFLRQRAAETGEPLDDDVLAVTNDPSSGRFFTRTQVSLSRSVWQILHWTETDVPGELKAWVLLGSGQLHAIQVKVPRTLYVSSSVASREIAASRFFSEARSMVLPRASYVPQAMHLYKCVMDEAEYIGFRSSWSSFFAHPSIGGVYETEVTPLDRALIQIGASAWLGASARRQGIGRSLTEVISLADLDTRRSTHGLPQHVAKTQPWRSRDLAYALFYHVSASDGRQFFALIQPHAGTGHVWVVGGGAGATQLQIPNLERLYRESRAAVELGSEEGAFMYPENMEFAALAFTTAQAAYRAVNAKLAECSDERRAPVVLAYQSSRPIRRLQSDLRALAGFPTVPLPLHQADRSLPAFDWQRHACRRMVTSLLQSAQWLDERVALAQYADVPLGNIPADAPLFLSDVFFARKLSLSNHVLWWSPSSKPDLGGRQDDEFLGLSADASDILGNFASSVEINAPGSYSTTCAEIELRGLAVNTILKAPLVNEIEGAVGVFGFDSMSGDSGSAAAAMLVGDDDDAPAAVSISADTDSSLSLKRKKRHSQMINANDGSKSSSQTSLLATSGAEGNVPVSTFQLLRSLLRGWCQEADERQNPFAAMMTEHFYRWLTRPNACLYDPALAYLVRSLMRKVFLQMKAECRKLGAKIVYASLDKLIVTTGKPTLPAAQASIAYISKAIIGKPLFENITLTPLQYWTFLLWMNASNYGGIVTQQSSEHSDSGDIAAVGSEEPRIEMLWNMKEYLPPVVQGQFELAVAEYIYKLASFHAQMRAKTPHLAHSASDANGIGDSIEDMDSDPETAEANNRGDPDSSKKSLQKTKSNADSSFAAKGAFYKKLIGQYFTRKLLDAIPKIREACNVTHRDDPNTQFPQLPGSKLYLPGSKAQPALEFIKYISTVFSLDTPATNFVRIMRRNLLALLEVGEFSDESQFVNPCERLVLPRVVCDFCNFCRDMDFCRDADLLPTQRASEPSSDSNATKIQLVAPEWLCLGCGSSYDRVRIEERLIEQLQSLVLAYQMQDLVCVKCRLMKQDNFSMQCTGCAGKYKTTVSADEIRTQIGVYMDVAVINRLTMLLDMTKLCVIGISHKHPLLDPSFRKDAGNIAKIEFSDSIKKSIIKGKGKKQALRLMPETKICTIYTETNKEYTLRAAVKGLLMEWNPKIELDPQLVYTNPEQAFLIIVNPLTDDDSKIFSECVSATQSD</sequence>
<dbReference type="CDD" id="cd05779">
    <property type="entry name" value="DNA_polB_epsilon_exo"/>
    <property type="match status" value="1"/>
</dbReference>
<keyword evidence="8 22" id="KW-0548">Nucleotidyltransferase</keyword>
<evidence type="ECO:0000256" key="3">
    <source>
        <dbReference type="ARBA" id="ARBA00005755"/>
    </source>
</evidence>
<feature type="compositionally biased region" description="Acidic residues" evidence="20">
    <location>
        <begin position="2103"/>
        <end position="2113"/>
    </location>
</feature>
<comment type="cofactor">
    <cofactor evidence="1">
        <name>[4Fe-4S] cluster</name>
        <dbReference type="ChEBI" id="CHEBI:49883"/>
    </cofactor>
</comment>
<dbReference type="GO" id="GO:0045004">
    <property type="term" value="P:DNA replication proofreading"/>
    <property type="evidence" value="ECO:0007669"/>
    <property type="project" value="TreeGrafter"/>
</dbReference>
<dbReference type="GO" id="GO:0006287">
    <property type="term" value="P:base-excision repair, gap-filling"/>
    <property type="evidence" value="ECO:0007669"/>
    <property type="project" value="TreeGrafter"/>
</dbReference>
<dbReference type="Pfam" id="PF22912">
    <property type="entry name" value="zf-DPOE"/>
    <property type="match status" value="1"/>
</dbReference>
<keyword evidence="17" id="KW-0539">Nucleus</keyword>
<dbReference type="EMBL" id="JANBOH010000322">
    <property type="protein sequence ID" value="KAJ1642901.1"/>
    <property type="molecule type" value="Genomic_DNA"/>
</dbReference>
<evidence type="ECO:0000256" key="7">
    <source>
        <dbReference type="ARBA" id="ARBA00022679"/>
    </source>
</evidence>
<evidence type="ECO:0000256" key="14">
    <source>
        <dbReference type="ARBA" id="ARBA00023004"/>
    </source>
</evidence>
<evidence type="ECO:0000256" key="6">
    <source>
        <dbReference type="ARBA" id="ARBA00022485"/>
    </source>
</evidence>
<dbReference type="GO" id="GO:0008310">
    <property type="term" value="F:single-stranded DNA 3'-5' DNA exonuclease activity"/>
    <property type="evidence" value="ECO:0007669"/>
    <property type="project" value="TreeGrafter"/>
</dbReference>
<dbReference type="PANTHER" id="PTHR10670">
    <property type="entry name" value="DNA POLYMERASE EPSILON CATALYTIC SUBUNIT A"/>
    <property type="match status" value="1"/>
</dbReference>
<reference evidence="22" key="1">
    <citation type="submission" date="2022-07" db="EMBL/GenBank/DDBJ databases">
        <title>Phylogenomic reconstructions and comparative analyses of Kickxellomycotina fungi.</title>
        <authorList>
            <person name="Reynolds N.K."/>
            <person name="Stajich J.E."/>
            <person name="Barry K."/>
            <person name="Grigoriev I.V."/>
            <person name="Crous P."/>
            <person name="Smith M.E."/>
        </authorList>
    </citation>
    <scope>NUCLEOTIDE SEQUENCE</scope>
    <source>
        <strain evidence="22">NBRC 105413</strain>
    </source>
</reference>
<dbReference type="InterPro" id="IPR023211">
    <property type="entry name" value="DNA_pol_palm_dom_sf"/>
</dbReference>
<keyword evidence="11" id="KW-0863">Zinc-finger</keyword>